<dbReference type="OrthoDB" id="9768004at2"/>
<dbReference type="SUPFAM" id="SSF56436">
    <property type="entry name" value="C-type lectin-like"/>
    <property type="match status" value="1"/>
</dbReference>
<dbReference type="Gene3D" id="3.40.50.10140">
    <property type="entry name" value="Toll/interleukin-1 receptor homology (TIR) domain"/>
    <property type="match status" value="1"/>
</dbReference>
<feature type="domain" description="TIR" evidence="3">
    <location>
        <begin position="10"/>
        <end position="128"/>
    </location>
</feature>
<dbReference type="PANTHER" id="PTHR23150">
    <property type="entry name" value="SULFATASE MODIFYING FACTOR 1, 2"/>
    <property type="match status" value="1"/>
</dbReference>
<dbReference type="Proteomes" id="UP000006250">
    <property type="component" value="Unassembled WGS sequence"/>
</dbReference>
<evidence type="ECO:0000313" key="5">
    <source>
        <dbReference type="Proteomes" id="UP000006250"/>
    </source>
</evidence>
<evidence type="ECO:0000259" key="3">
    <source>
        <dbReference type="Pfam" id="PF13676"/>
    </source>
</evidence>
<feature type="compositionally biased region" description="Polar residues" evidence="1">
    <location>
        <begin position="189"/>
        <end position="219"/>
    </location>
</feature>
<feature type="domain" description="Sulfatase-modifying factor enzyme-like" evidence="2">
    <location>
        <begin position="258"/>
        <end position="519"/>
    </location>
</feature>
<dbReference type="RefSeq" id="WP_005996863.1">
    <property type="nucleotide sequence ID" value="NZ_AECZ01000050.1"/>
</dbReference>
<dbReference type="GO" id="GO:0007165">
    <property type="term" value="P:signal transduction"/>
    <property type="evidence" value="ECO:0007669"/>
    <property type="project" value="InterPro"/>
</dbReference>
<dbReference type="EMBL" id="AECZ01000050">
    <property type="protein sequence ID" value="EFL49303.1"/>
    <property type="molecule type" value="Genomic_DNA"/>
</dbReference>
<dbReference type="eggNOG" id="COG1262">
    <property type="taxonomic scope" value="Bacteria"/>
</dbReference>
<protein>
    <recommendedName>
        <fullName evidence="6">TIR domain-containing protein</fullName>
    </recommendedName>
</protein>
<dbReference type="InterPro" id="IPR000157">
    <property type="entry name" value="TIR_dom"/>
</dbReference>
<keyword evidence="5" id="KW-1185">Reference proteome</keyword>
<comment type="caution">
    <text evidence="4">The sequence shown here is derived from an EMBL/GenBank/DDBJ whole genome shotgun (WGS) entry which is preliminary data.</text>
</comment>
<evidence type="ECO:0000256" key="1">
    <source>
        <dbReference type="SAM" id="MobiDB-lite"/>
    </source>
</evidence>
<dbReference type="SUPFAM" id="SSF52200">
    <property type="entry name" value="Toll/Interleukin receptor TIR domain"/>
    <property type="match status" value="1"/>
</dbReference>
<dbReference type="InterPro" id="IPR005532">
    <property type="entry name" value="SUMF_dom"/>
</dbReference>
<sequence length="522" mass="57680">MADDKTTFDVFISFKSEDEKYAYKIFEFLQQHGFNPFFSTISVSFVGQSQYLKSIAKAISQCRHMVVVASKPEYIISGWVEYEWSIYIARRNDKKTEGNLLTLLTGDMTVSDLPQELVPFQSIPLTRDGLEEMLQFLDTVPGPPTSVALRHKGLSLAKPLAAMALVGLCVAAGFYAYEKTVTPRPTMVSHRQSQPSLPQTTAPAPSQKKTVPASAQASQPANNTAAVPAATPTGVATNASLPAPTPAKTWTEPRTGMTFVWIPGECYPMGNPLSQEQWRGDEGPVHTVCVDGFWLGKTEVTRGQFAKFVGATGYKTDAEKQGWSLTYNGKWKKIRQVSWKDPGFPQTEEHPVVHVSKVDAKAMMRWLSASGAGTFLLPTEAQWEYACRARNYIFTPWGDTAKAACGYANIYDQAGHAEILYAWEPFPCNDRAARTAPVARYAANPFGLDDMLGNVFEWTDDRHGWYDPSKQNNPQATAGDGYVIRGGAWNSGQDASCVRRENLGMEIIRADNLGFRLVRKAP</sequence>
<dbReference type="Pfam" id="PF13676">
    <property type="entry name" value="TIR_2"/>
    <property type="match status" value="1"/>
</dbReference>
<evidence type="ECO:0008006" key="6">
    <source>
        <dbReference type="Google" id="ProtNLM"/>
    </source>
</evidence>
<proteinExistence type="predicted"/>
<dbReference type="Pfam" id="PF03781">
    <property type="entry name" value="FGE-sulfatase"/>
    <property type="match status" value="1"/>
</dbReference>
<dbReference type="InterPro" id="IPR016187">
    <property type="entry name" value="CTDL_fold"/>
</dbReference>
<dbReference type="InterPro" id="IPR035897">
    <property type="entry name" value="Toll_tir_struct_dom_sf"/>
</dbReference>
<evidence type="ECO:0000259" key="2">
    <source>
        <dbReference type="Pfam" id="PF03781"/>
    </source>
</evidence>
<dbReference type="Gene3D" id="3.90.1580.10">
    <property type="entry name" value="paralog of FGE (formylglycine-generating enzyme)"/>
    <property type="match status" value="1"/>
</dbReference>
<accession>E1K250</accession>
<dbReference type="GO" id="GO:0120147">
    <property type="term" value="F:formylglycine-generating oxidase activity"/>
    <property type="evidence" value="ECO:0007669"/>
    <property type="project" value="TreeGrafter"/>
</dbReference>
<name>E1K250_SOLFR</name>
<organism evidence="4 5">
    <name type="scientific">Solidesulfovibrio fructosivorans JJ]</name>
    <dbReference type="NCBI Taxonomy" id="596151"/>
    <lineage>
        <taxon>Bacteria</taxon>
        <taxon>Pseudomonadati</taxon>
        <taxon>Thermodesulfobacteriota</taxon>
        <taxon>Desulfovibrionia</taxon>
        <taxon>Desulfovibrionales</taxon>
        <taxon>Desulfovibrionaceae</taxon>
        <taxon>Solidesulfovibrio</taxon>
    </lineage>
</organism>
<dbReference type="InterPro" id="IPR042095">
    <property type="entry name" value="SUMF_sf"/>
</dbReference>
<reference evidence="4 5" key="1">
    <citation type="submission" date="2010-08" db="EMBL/GenBank/DDBJ databases">
        <title>The draft genome of Desulfovibrio fructosovorans JJ.</title>
        <authorList>
            <consortium name="US DOE Joint Genome Institute (JGI-PGF)"/>
            <person name="Lucas S."/>
            <person name="Copeland A."/>
            <person name="Lapidus A."/>
            <person name="Cheng J.-F."/>
            <person name="Bruce D."/>
            <person name="Goodwin L."/>
            <person name="Pitluck S."/>
            <person name="Land M.L."/>
            <person name="Hauser L."/>
            <person name="Chang Y.-J."/>
            <person name="Jeffries C."/>
            <person name="Wall J.D."/>
            <person name="Stahl D.A."/>
            <person name="Arkin A.P."/>
            <person name="Dehal P."/>
            <person name="Stolyar S.M."/>
            <person name="Hazen T.C."/>
            <person name="Woyke T.J."/>
        </authorList>
    </citation>
    <scope>NUCLEOTIDE SEQUENCE [LARGE SCALE GENOMIC DNA]</scope>
    <source>
        <strain evidence="4 5">JJ</strain>
    </source>
</reference>
<gene>
    <name evidence="4" type="ORF">DesfrDRAFT_3950</name>
</gene>
<feature type="region of interest" description="Disordered" evidence="1">
    <location>
        <begin position="186"/>
        <end position="228"/>
    </location>
</feature>
<evidence type="ECO:0000313" key="4">
    <source>
        <dbReference type="EMBL" id="EFL49303.1"/>
    </source>
</evidence>
<dbReference type="PANTHER" id="PTHR23150:SF19">
    <property type="entry name" value="FORMYLGLYCINE-GENERATING ENZYME"/>
    <property type="match status" value="1"/>
</dbReference>
<dbReference type="STRING" id="596151.DesfrDRAFT_3950"/>
<dbReference type="InterPro" id="IPR051043">
    <property type="entry name" value="Sulfatase_Mod_Factor_Kinase"/>
</dbReference>
<dbReference type="AlphaFoldDB" id="E1K250"/>